<name>A0A9D1SRF3_9CLOT</name>
<evidence type="ECO:0000256" key="3">
    <source>
        <dbReference type="ARBA" id="ARBA00022642"/>
    </source>
</evidence>
<organism evidence="12 13">
    <name type="scientific">Candidatus Limenecus avicola</name>
    <dbReference type="NCBI Taxonomy" id="2840847"/>
    <lineage>
        <taxon>Bacteria</taxon>
        <taxon>Bacillati</taxon>
        <taxon>Bacillota</taxon>
        <taxon>Clostridia</taxon>
        <taxon>Eubacteriales</taxon>
        <taxon>Clostridiaceae</taxon>
        <taxon>Clostridiaceae incertae sedis</taxon>
        <taxon>Candidatus Limenecus</taxon>
    </lineage>
</organism>
<evidence type="ECO:0000256" key="2">
    <source>
        <dbReference type="ARBA" id="ARBA00005019"/>
    </source>
</evidence>
<dbReference type="GO" id="GO:0009435">
    <property type="term" value="P:NAD+ biosynthetic process"/>
    <property type="evidence" value="ECO:0007669"/>
    <property type="project" value="UniProtKB-UniRule"/>
</dbReference>
<protein>
    <recommendedName>
        <fullName evidence="10">Probable nicotinate-nucleotide adenylyltransferase</fullName>
        <ecNumber evidence="10">2.7.7.18</ecNumber>
    </recommendedName>
    <alternativeName>
        <fullName evidence="10">Deamido-NAD(+) diphosphorylase</fullName>
    </alternativeName>
    <alternativeName>
        <fullName evidence="10">Deamido-NAD(+) pyrophosphorylase</fullName>
    </alternativeName>
    <alternativeName>
        <fullName evidence="10">Nicotinate mononucleotide adenylyltransferase</fullName>
        <shortName evidence="10">NaMN adenylyltransferase</shortName>
    </alternativeName>
</protein>
<comment type="caution">
    <text evidence="12">The sequence shown here is derived from an EMBL/GenBank/DDBJ whole genome shotgun (WGS) entry which is preliminary data.</text>
</comment>
<comment type="catalytic activity">
    <reaction evidence="9 10">
        <text>nicotinate beta-D-ribonucleotide + ATP + H(+) = deamido-NAD(+) + diphosphate</text>
        <dbReference type="Rhea" id="RHEA:22860"/>
        <dbReference type="ChEBI" id="CHEBI:15378"/>
        <dbReference type="ChEBI" id="CHEBI:30616"/>
        <dbReference type="ChEBI" id="CHEBI:33019"/>
        <dbReference type="ChEBI" id="CHEBI:57502"/>
        <dbReference type="ChEBI" id="CHEBI:58437"/>
        <dbReference type="EC" id="2.7.7.18"/>
    </reaction>
</comment>
<evidence type="ECO:0000313" key="13">
    <source>
        <dbReference type="Proteomes" id="UP000886748"/>
    </source>
</evidence>
<comment type="pathway">
    <text evidence="2 10">Cofactor biosynthesis; NAD(+) biosynthesis; deamido-NAD(+) from nicotinate D-ribonucleotide: step 1/1.</text>
</comment>
<dbReference type="EMBL" id="DVOD01000018">
    <property type="protein sequence ID" value="HIU91992.1"/>
    <property type="molecule type" value="Genomic_DNA"/>
</dbReference>
<dbReference type="InterPro" id="IPR004821">
    <property type="entry name" value="Cyt_trans-like"/>
</dbReference>
<dbReference type="InterPro" id="IPR005248">
    <property type="entry name" value="NadD/NMNAT"/>
</dbReference>
<reference evidence="12" key="2">
    <citation type="journal article" date="2021" name="PeerJ">
        <title>Extensive microbial diversity within the chicken gut microbiome revealed by metagenomics and culture.</title>
        <authorList>
            <person name="Gilroy R."/>
            <person name="Ravi A."/>
            <person name="Getino M."/>
            <person name="Pursley I."/>
            <person name="Horton D.L."/>
            <person name="Alikhan N.F."/>
            <person name="Baker D."/>
            <person name="Gharbi K."/>
            <person name="Hall N."/>
            <person name="Watson M."/>
            <person name="Adriaenssens E.M."/>
            <person name="Foster-Nyarko E."/>
            <person name="Jarju S."/>
            <person name="Secka A."/>
            <person name="Antonio M."/>
            <person name="Oren A."/>
            <person name="Chaudhuri R.R."/>
            <person name="La Ragione R."/>
            <person name="Hildebrand F."/>
            <person name="Pallen M.J."/>
        </authorList>
    </citation>
    <scope>NUCLEOTIDE SEQUENCE</scope>
    <source>
        <strain evidence="12">CHK154-7741</strain>
    </source>
</reference>
<comment type="function">
    <text evidence="1 10">Catalyzes the reversible adenylation of nicotinate mononucleotide (NaMN) to nicotinic acid adenine dinucleotide (NaAD).</text>
</comment>
<evidence type="ECO:0000256" key="8">
    <source>
        <dbReference type="ARBA" id="ARBA00023027"/>
    </source>
</evidence>
<dbReference type="NCBIfam" id="NF000840">
    <property type="entry name" value="PRK00071.1-3"/>
    <property type="match status" value="1"/>
</dbReference>
<dbReference type="Pfam" id="PF01467">
    <property type="entry name" value="CTP_transf_like"/>
    <property type="match status" value="1"/>
</dbReference>
<evidence type="ECO:0000256" key="1">
    <source>
        <dbReference type="ARBA" id="ARBA00002324"/>
    </source>
</evidence>
<dbReference type="InterPro" id="IPR014729">
    <property type="entry name" value="Rossmann-like_a/b/a_fold"/>
</dbReference>
<dbReference type="SUPFAM" id="SSF52374">
    <property type="entry name" value="Nucleotidylyl transferase"/>
    <property type="match status" value="1"/>
</dbReference>
<evidence type="ECO:0000256" key="4">
    <source>
        <dbReference type="ARBA" id="ARBA00022679"/>
    </source>
</evidence>
<dbReference type="NCBIfam" id="TIGR00125">
    <property type="entry name" value="cyt_tran_rel"/>
    <property type="match status" value="1"/>
</dbReference>
<accession>A0A9D1SRF3</accession>
<evidence type="ECO:0000256" key="7">
    <source>
        <dbReference type="ARBA" id="ARBA00022840"/>
    </source>
</evidence>
<evidence type="ECO:0000313" key="12">
    <source>
        <dbReference type="EMBL" id="HIU91992.1"/>
    </source>
</evidence>
<sequence>MKLCLFQGTFNPIHNAHLKICEYAKEKFHFDKILVIPAANPPHKKVDENLSYHRLKMAQLAVLDKEYLEVSDIEYLRDGLSYTYLTVKELYEKYDIEGKINFIIGTDAFKKIESWYESDKLKDMLDFILFAREGEKELEADATYLQNLREKGYNYKMMTLPFMDISSTKIRENIYNSVPIQKLVPAEVEKYIDKYGLYRK</sequence>
<keyword evidence="5 10" id="KW-0548">Nucleotidyltransferase</keyword>
<dbReference type="Proteomes" id="UP000886748">
    <property type="component" value="Unassembled WGS sequence"/>
</dbReference>
<evidence type="ECO:0000256" key="6">
    <source>
        <dbReference type="ARBA" id="ARBA00022741"/>
    </source>
</evidence>
<gene>
    <name evidence="10 12" type="primary">nadD</name>
    <name evidence="12" type="ORF">IAD26_02535</name>
</gene>
<comment type="similarity">
    <text evidence="10">Belongs to the NadD family.</text>
</comment>
<dbReference type="CDD" id="cd02165">
    <property type="entry name" value="NMNAT"/>
    <property type="match status" value="1"/>
</dbReference>
<dbReference type="NCBIfam" id="TIGR00482">
    <property type="entry name" value="nicotinate (nicotinamide) nucleotide adenylyltransferase"/>
    <property type="match status" value="1"/>
</dbReference>
<dbReference type="GO" id="GO:0005524">
    <property type="term" value="F:ATP binding"/>
    <property type="evidence" value="ECO:0007669"/>
    <property type="project" value="UniProtKB-KW"/>
</dbReference>
<dbReference type="EC" id="2.7.7.18" evidence="10"/>
<feature type="domain" description="Cytidyltransferase-like" evidence="11">
    <location>
        <begin position="5"/>
        <end position="173"/>
    </location>
</feature>
<reference evidence="12" key="1">
    <citation type="submission" date="2020-10" db="EMBL/GenBank/DDBJ databases">
        <authorList>
            <person name="Gilroy R."/>
        </authorList>
    </citation>
    <scope>NUCLEOTIDE SEQUENCE</scope>
    <source>
        <strain evidence="12">CHK154-7741</strain>
    </source>
</reference>
<dbReference type="Gene3D" id="3.40.50.620">
    <property type="entry name" value="HUPs"/>
    <property type="match status" value="1"/>
</dbReference>
<dbReference type="PANTHER" id="PTHR39321">
    <property type="entry name" value="NICOTINATE-NUCLEOTIDE ADENYLYLTRANSFERASE-RELATED"/>
    <property type="match status" value="1"/>
</dbReference>
<keyword evidence="4 10" id="KW-0808">Transferase</keyword>
<proteinExistence type="inferred from homology"/>
<evidence type="ECO:0000259" key="11">
    <source>
        <dbReference type="Pfam" id="PF01467"/>
    </source>
</evidence>
<keyword evidence="3 10" id="KW-0662">Pyridine nucleotide biosynthesis</keyword>
<evidence type="ECO:0000256" key="9">
    <source>
        <dbReference type="ARBA" id="ARBA00048721"/>
    </source>
</evidence>
<keyword evidence="7 10" id="KW-0067">ATP-binding</keyword>
<evidence type="ECO:0000256" key="5">
    <source>
        <dbReference type="ARBA" id="ARBA00022695"/>
    </source>
</evidence>
<evidence type="ECO:0000256" key="10">
    <source>
        <dbReference type="HAMAP-Rule" id="MF_00244"/>
    </source>
</evidence>
<dbReference type="PANTHER" id="PTHR39321:SF3">
    <property type="entry name" value="PHOSPHOPANTETHEINE ADENYLYLTRANSFERASE"/>
    <property type="match status" value="1"/>
</dbReference>
<dbReference type="HAMAP" id="MF_00244">
    <property type="entry name" value="NaMN_adenylyltr"/>
    <property type="match status" value="1"/>
</dbReference>
<keyword evidence="8 10" id="KW-0520">NAD</keyword>
<dbReference type="GO" id="GO:0004515">
    <property type="term" value="F:nicotinate-nucleotide adenylyltransferase activity"/>
    <property type="evidence" value="ECO:0007669"/>
    <property type="project" value="UniProtKB-UniRule"/>
</dbReference>
<dbReference type="AlphaFoldDB" id="A0A9D1SRF3"/>
<keyword evidence="6 10" id="KW-0547">Nucleotide-binding</keyword>